<keyword evidence="7 8" id="KW-0472">Membrane</keyword>
<name>U5QJ32_GLOK1</name>
<evidence type="ECO:0000256" key="6">
    <source>
        <dbReference type="ARBA" id="ARBA00022989"/>
    </source>
</evidence>
<gene>
    <name evidence="10" type="primary">potB</name>
    <name evidence="10" type="ORF">GKIL_2741</name>
</gene>
<dbReference type="PANTHER" id="PTHR42929:SF1">
    <property type="entry name" value="INNER MEMBRANE ABC TRANSPORTER PERMEASE PROTEIN YDCU-RELATED"/>
    <property type="match status" value="1"/>
</dbReference>
<protein>
    <submittedName>
        <fullName evidence="10">Spermidine/putrescine ABC transporter membrane protein</fullName>
    </submittedName>
</protein>
<dbReference type="PROSITE" id="PS50928">
    <property type="entry name" value="ABC_TM1"/>
    <property type="match status" value="1"/>
</dbReference>
<evidence type="ECO:0000256" key="7">
    <source>
        <dbReference type="ARBA" id="ARBA00023136"/>
    </source>
</evidence>
<dbReference type="InterPro" id="IPR035906">
    <property type="entry name" value="MetI-like_sf"/>
</dbReference>
<dbReference type="Gene3D" id="1.10.3720.10">
    <property type="entry name" value="MetI-like"/>
    <property type="match status" value="1"/>
</dbReference>
<dbReference type="GO" id="GO:0055085">
    <property type="term" value="P:transmembrane transport"/>
    <property type="evidence" value="ECO:0007669"/>
    <property type="project" value="InterPro"/>
</dbReference>
<dbReference type="GO" id="GO:0005886">
    <property type="term" value="C:plasma membrane"/>
    <property type="evidence" value="ECO:0007669"/>
    <property type="project" value="UniProtKB-SubCell"/>
</dbReference>
<keyword evidence="3 8" id="KW-0813">Transport</keyword>
<dbReference type="KEGG" id="glj:GKIL_2741"/>
<dbReference type="AlphaFoldDB" id="U5QJ32"/>
<evidence type="ECO:0000256" key="8">
    <source>
        <dbReference type="RuleBase" id="RU363032"/>
    </source>
</evidence>
<keyword evidence="11" id="KW-1185">Reference proteome</keyword>
<comment type="similarity">
    <text evidence="2">Belongs to the binding-protein-dependent transport system permease family. CysTW subfamily.</text>
</comment>
<dbReference type="eggNOG" id="COG1176">
    <property type="taxonomic scope" value="Bacteria"/>
</dbReference>
<evidence type="ECO:0000256" key="5">
    <source>
        <dbReference type="ARBA" id="ARBA00022692"/>
    </source>
</evidence>
<feature type="transmembrane region" description="Helical" evidence="8">
    <location>
        <begin position="9"/>
        <end position="36"/>
    </location>
</feature>
<evidence type="ECO:0000256" key="2">
    <source>
        <dbReference type="ARBA" id="ARBA00007069"/>
    </source>
</evidence>
<feature type="domain" description="ABC transmembrane type-1" evidence="9">
    <location>
        <begin position="65"/>
        <end position="271"/>
    </location>
</feature>
<dbReference type="EMBL" id="CP003587">
    <property type="protein sequence ID" value="AGY58987.1"/>
    <property type="molecule type" value="Genomic_DNA"/>
</dbReference>
<evidence type="ECO:0000313" key="10">
    <source>
        <dbReference type="EMBL" id="AGY58987.1"/>
    </source>
</evidence>
<feature type="transmembrane region" description="Helical" evidence="8">
    <location>
        <begin position="147"/>
        <end position="173"/>
    </location>
</feature>
<dbReference type="HOGENOM" id="CLU_016047_18_3_3"/>
<keyword evidence="5 8" id="KW-0812">Transmembrane</keyword>
<proteinExistence type="inferred from homology"/>
<organism evidence="10 11">
    <name type="scientific">Gloeobacter kilaueensis (strain ATCC BAA-2537 / CCAP 1431/1 / ULC 316 / JS1)</name>
    <dbReference type="NCBI Taxonomy" id="1183438"/>
    <lineage>
        <taxon>Bacteria</taxon>
        <taxon>Bacillati</taxon>
        <taxon>Cyanobacteriota</taxon>
        <taxon>Cyanophyceae</taxon>
        <taxon>Gloeobacterales</taxon>
        <taxon>Gloeobacteraceae</taxon>
        <taxon>Gloeobacter</taxon>
    </lineage>
</organism>
<evidence type="ECO:0000256" key="4">
    <source>
        <dbReference type="ARBA" id="ARBA00022475"/>
    </source>
</evidence>
<reference evidence="10 11" key="1">
    <citation type="journal article" date="2013" name="PLoS ONE">
        <title>Cultivation and Complete Genome Sequencing of Gloeobacter kilaueensis sp. nov., from a Lava Cave in Kilauea Caldera, Hawai'i.</title>
        <authorList>
            <person name="Saw J.H."/>
            <person name="Schatz M."/>
            <person name="Brown M.V."/>
            <person name="Kunkel D.D."/>
            <person name="Foster J.S."/>
            <person name="Shick H."/>
            <person name="Christensen S."/>
            <person name="Hou S."/>
            <person name="Wan X."/>
            <person name="Donachie S.P."/>
        </authorList>
    </citation>
    <scope>NUCLEOTIDE SEQUENCE [LARGE SCALE GENOMIC DNA]</scope>
    <source>
        <strain evidence="11">JS</strain>
    </source>
</reference>
<dbReference type="CDD" id="cd06261">
    <property type="entry name" value="TM_PBP2"/>
    <property type="match status" value="1"/>
</dbReference>
<evidence type="ECO:0000256" key="3">
    <source>
        <dbReference type="ARBA" id="ARBA00022448"/>
    </source>
</evidence>
<evidence type="ECO:0000313" key="11">
    <source>
        <dbReference type="Proteomes" id="UP000017396"/>
    </source>
</evidence>
<feature type="transmembrane region" description="Helical" evidence="8">
    <location>
        <begin position="69"/>
        <end position="90"/>
    </location>
</feature>
<keyword evidence="4" id="KW-1003">Cell membrane</keyword>
<feature type="transmembrane region" description="Helical" evidence="8">
    <location>
        <begin position="194"/>
        <end position="216"/>
    </location>
</feature>
<dbReference type="PANTHER" id="PTHR42929">
    <property type="entry name" value="INNER MEMBRANE ABC TRANSPORTER PERMEASE PROTEIN YDCU-RELATED-RELATED"/>
    <property type="match status" value="1"/>
</dbReference>
<dbReference type="SUPFAM" id="SSF161098">
    <property type="entry name" value="MetI-like"/>
    <property type="match status" value="1"/>
</dbReference>
<dbReference type="OrthoDB" id="9807047at2"/>
<dbReference type="PATRIC" id="fig|1183438.3.peg.2699"/>
<keyword evidence="6 8" id="KW-1133">Transmembrane helix</keyword>
<comment type="subcellular location">
    <subcellularLocation>
        <location evidence="1 8">Cell membrane</location>
        <topology evidence="1 8">Multi-pass membrane protein</topology>
    </subcellularLocation>
</comment>
<evidence type="ECO:0000259" key="9">
    <source>
        <dbReference type="PROSITE" id="PS50928"/>
    </source>
</evidence>
<sequence>MKSSASRGVLLAAPAVVYLFVFLAVPLLLVALMSVLSRGPYGDVLLRLNFESYVRLFDPLYFKIWLDSLAIAALTTAATVLIGYPLAFWLARAPRTLRQIALFALLVPFWTNFLIRIYAWILILRTGGLLESLLAGLGLWRASLDVLYTPTAVLIGMIYEFLPFMVLPLYASLEKIDPALIAAAADLGAKPSQVFWRIVLPLGLPGLVAGSILVFVPAMGMFAVPDLLGGARTLLVGNLIRNQFLTARDWPFGSAAAMVLVALTLVLLALYSRFAGREPLL</sequence>
<accession>U5QJ32</accession>
<evidence type="ECO:0000256" key="1">
    <source>
        <dbReference type="ARBA" id="ARBA00004651"/>
    </source>
</evidence>
<dbReference type="Pfam" id="PF00528">
    <property type="entry name" value="BPD_transp_1"/>
    <property type="match status" value="1"/>
</dbReference>
<dbReference type="RefSeq" id="WP_023174196.1">
    <property type="nucleotide sequence ID" value="NC_022600.1"/>
</dbReference>
<dbReference type="Proteomes" id="UP000017396">
    <property type="component" value="Chromosome"/>
</dbReference>
<dbReference type="STRING" id="1183438.GKIL_2741"/>
<feature type="transmembrane region" description="Helical" evidence="8">
    <location>
        <begin position="102"/>
        <end position="123"/>
    </location>
</feature>
<dbReference type="InterPro" id="IPR000515">
    <property type="entry name" value="MetI-like"/>
</dbReference>
<feature type="transmembrane region" description="Helical" evidence="8">
    <location>
        <begin position="252"/>
        <end position="271"/>
    </location>
</feature>